<evidence type="ECO:0000256" key="1">
    <source>
        <dbReference type="PROSITE-ProRule" id="PRU01251"/>
    </source>
</evidence>
<accession>A0ABP8JWL5</accession>
<dbReference type="RefSeq" id="WP_344997827.1">
    <property type="nucleotide sequence ID" value="NZ_BAABFR010000054.1"/>
</dbReference>
<dbReference type="EMBL" id="BAABFR010000054">
    <property type="protein sequence ID" value="GAA4397241.1"/>
    <property type="molecule type" value="Genomic_DNA"/>
</dbReference>
<organism evidence="3 4">
    <name type="scientific">Tsukamurella soli</name>
    <dbReference type="NCBI Taxonomy" id="644556"/>
    <lineage>
        <taxon>Bacteria</taxon>
        <taxon>Bacillati</taxon>
        <taxon>Actinomycetota</taxon>
        <taxon>Actinomycetes</taxon>
        <taxon>Mycobacteriales</taxon>
        <taxon>Tsukamurellaceae</taxon>
        <taxon>Tsukamurella</taxon>
    </lineage>
</organism>
<proteinExistence type="predicted"/>
<dbReference type="Proteomes" id="UP001500635">
    <property type="component" value="Unassembled WGS sequence"/>
</dbReference>
<dbReference type="PROSITE" id="PS51903">
    <property type="entry name" value="CLP_R"/>
    <property type="match status" value="1"/>
</dbReference>
<keyword evidence="1" id="KW-0677">Repeat</keyword>
<keyword evidence="3" id="KW-0645">Protease</keyword>
<feature type="domain" description="Clp R" evidence="2">
    <location>
        <begin position="2"/>
        <end position="178"/>
    </location>
</feature>
<dbReference type="InterPro" id="IPR036628">
    <property type="entry name" value="Clp_N_dom_sf"/>
</dbReference>
<dbReference type="InterPro" id="IPR004176">
    <property type="entry name" value="Clp_R_N"/>
</dbReference>
<reference evidence="4" key="1">
    <citation type="journal article" date="2019" name="Int. J. Syst. Evol. Microbiol.">
        <title>The Global Catalogue of Microorganisms (GCM) 10K type strain sequencing project: providing services to taxonomists for standard genome sequencing and annotation.</title>
        <authorList>
            <consortium name="The Broad Institute Genomics Platform"/>
            <consortium name="The Broad Institute Genome Sequencing Center for Infectious Disease"/>
            <person name="Wu L."/>
            <person name="Ma J."/>
        </authorList>
    </citation>
    <scope>NUCLEOTIDE SEQUENCE [LARGE SCALE GENOMIC DNA]</scope>
    <source>
        <strain evidence="4">JCM 17688</strain>
    </source>
</reference>
<dbReference type="GO" id="GO:0006508">
    <property type="term" value="P:proteolysis"/>
    <property type="evidence" value="ECO:0007669"/>
    <property type="project" value="UniProtKB-KW"/>
</dbReference>
<evidence type="ECO:0000313" key="4">
    <source>
        <dbReference type="Proteomes" id="UP001500635"/>
    </source>
</evidence>
<dbReference type="Gene3D" id="1.10.1780.10">
    <property type="entry name" value="Clp, N-terminal domain"/>
    <property type="match status" value="2"/>
</dbReference>
<evidence type="ECO:0000313" key="3">
    <source>
        <dbReference type="EMBL" id="GAA4397241.1"/>
    </source>
</evidence>
<dbReference type="Pfam" id="PF02861">
    <property type="entry name" value="Clp_N"/>
    <property type="match status" value="1"/>
</dbReference>
<evidence type="ECO:0000259" key="2">
    <source>
        <dbReference type="PROSITE" id="PS51903"/>
    </source>
</evidence>
<keyword evidence="3" id="KW-0378">Hydrolase</keyword>
<comment type="caution">
    <text evidence="3">The sequence shown here is derived from an EMBL/GenBank/DDBJ whole genome shotgun (WGS) entry which is preliminary data.</text>
</comment>
<name>A0ABP8JWL5_9ACTN</name>
<gene>
    <name evidence="3" type="ORF">GCM10023147_32400</name>
</gene>
<protein>
    <submittedName>
        <fullName evidence="3">Clp protease N-terminal domain-containing protein</fullName>
    </submittedName>
</protein>
<keyword evidence="4" id="KW-1185">Reference proteome</keyword>
<sequence length="178" mass="18977">MFERFTREARAAVVLAQEEARDQGADRITATHLLLGVLTGPPADAQRLLEGTGVTVDGVRAGAGDRVLTDTDAEALRGIGIDLDAVAAAVARRFGADIRRPVRKRFRAGHIPFDTGAKKSLEVAVRNAVAHGDRSIRAEHVLFGIASCDDASVYATIETMVPLADLRSRVEALLRPAA</sequence>
<dbReference type="SUPFAM" id="SSF81923">
    <property type="entry name" value="Double Clp-N motif"/>
    <property type="match status" value="2"/>
</dbReference>
<dbReference type="GO" id="GO:0008233">
    <property type="term" value="F:peptidase activity"/>
    <property type="evidence" value="ECO:0007669"/>
    <property type="project" value="UniProtKB-KW"/>
</dbReference>